<organism evidence="8 9">
    <name type="scientific">Photobacterium gaetbulicola Gung47</name>
    <dbReference type="NCBI Taxonomy" id="658445"/>
    <lineage>
        <taxon>Bacteria</taxon>
        <taxon>Pseudomonadati</taxon>
        <taxon>Pseudomonadota</taxon>
        <taxon>Gammaproteobacteria</taxon>
        <taxon>Vibrionales</taxon>
        <taxon>Vibrionaceae</taxon>
        <taxon>Photobacterium</taxon>
    </lineage>
</organism>
<dbReference type="KEGG" id="pgb:H744_1c1465"/>
<keyword evidence="5" id="KW-0067">ATP-binding</keyword>
<dbReference type="PROSITE" id="PS00211">
    <property type="entry name" value="ABC_TRANSPORTER_1"/>
    <property type="match status" value="1"/>
</dbReference>
<dbReference type="GO" id="GO:0005524">
    <property type="term" value="F:ATP binding"/>
    <property type="evidence" value="ECO:0007669"/>
    <property type="project" value="UniProtKB-KW"/>
</dbReference>
<dbReference type="InterPro" id="IPR008995">
    <property type="entry name" value="Mo/tungstate-bd_C_term_dom"/>
</dbReference>
<evidence type="ECO:0000256" key="2">
    <source>
        <dbReference type="ARBA" id="ARBA00022475"/>
    </source>
</evidence>
<dbReference type="InterPro" id="IPR003439">
    <property type="entry name" value="ABC_transporter-like_ATP-bd"/>
</dbReference>
<evidence type="ECO:0000256" key="6">
    <source>
        <dbReference type="ARBA" id="ARBA00023136"/>
    </source>
</evidence>
<dbReference type="FunFam" id="3.40.50.300:FF:000042">
    <property type="entry name" value="Maltose/maltodextrin ABC transporter, ATP-binding protein"/>
    <property type="match status" value="1"/>
</dbReference>
<sequence length="364" mass="40105">MNILTLENVAKSFGNNEILKDINLQIEQGEFIVFVGPSGCGKSTLLRMIAGLEPQTSGDMYIDGYEVNDVPPGKRGLAMVFQSYALYPHMTVRDNMAFALKTAGMPKKQIESQVENTSRILQLDHLLDRKPSQLSGGQRQRVAIGRAIVREPKIFLFDEPLSNLDAELRVDMRVEISALHKKLNSTMIYVTHDQVEAMTLADRIVVLNGGNIEQFGTPLALFNQPYNLFVAGFIGSPKMNFISGSMDSNGFHNLDGDTVTDVIAPYINQVSTLGIRPKDIHLSTEPVSGAMEVTVNLVEVLGTETCVYCSLDNGDKINVVRDGQLQLATGDKVWLTVDKSKAHFFAKDGINLVYKTEHQIAIAS</sequence>
<dbReference type="Gene3D" id="2.40.50.100">
    <property type="match status" value="1"/>
</dbReference>
<evidence type="ECO:0000256" key="3">
    <source>
        <dbReference type="ARBA" id="ARBA00022597"/>
    </source>
</evidence>
<dbReference type="CDD" id="cd03301">
    <property type="entry name" value="ABC_MalK_N"/>
    <property type="match status" value="1"/>
</dbReference>
<dbReference type="Gene3D" id="2.40.50.140">
    <property type="entry name" value="Nucleic acid-binding proteins"/>
    <property type="match status" value="1"/>
</dbReference>
<dbReference type="SUPFAM" id="SSF52540">
    <property type="entry name" value="P-loop containing nucleoside triphosphate hydrolases"/>
    <property type="match status" value="1"/>
</dbReference>
<keyword evidence="1" id="KW-0813">Transport</keyword>
<accession>A0A0C5WJU1</accession>
<dbReference type="Pfam" id="PF00005">
    <property type="entry name" value="ABC_tran"/>
    <property type="match status" value="1"/>
</dbReference>
<keyword evidence="4" id="KW-0547">Nucleotide-binding</keyword>
<dbReference type="Proteomes" id="UP000032303">
    <property type="component" value="Chromosome 1"/>
</dbReference>
<dbReference type="InterPro" id="IPR027417">
    <property type="entry name" value="P-loop_NTPase"/>
</dbReference>
<dbReference type="GO" id="GO:0015423">
    <property type="term" value="F:ABC-type maltose transporter activity"/>
    <property type="evidence" value="ECO:0007669"/>
    <property type="project" value="TreeGrafter"/>
</dbReference>
<dbReference type="SMART" id="SM00382">
    <property type="entry name" value="AAA"/>
    <property type="match status" value="1"/>
</dbReference>
<dbReference type="InterPro" id="IPR013611">
    <property type="entry name" value="Transp-assoc_OB_typ2"/>
</dbReference>
<reference evidence="8 9" key="1">
    <citation type="submission" date="2013-05" db="EMBL/GenBank/DDBJ databases">
        <title>Complete genome sequence of the lipase-producing bacterium Photobacterium gaetbulicola Gung47.</title>
        <authorList>
            <person name="Kim Y.-O."/>
        </authorList>
    </citation>
    <scope>NUCLEOTIDE SEQUENCE [LARGE SCALE GENOMIC DNA]</scope>
    <source>
        <strain evidence="8 9">Gung47</strain>
    </source>
</reference>
<feature type="domain" description="ABC transporter" evidence="7">
    <location>
        <begin position="4"/>
        <end position="234"/>
    </location>
</feature>
<dbReference type="NCBIfam" id="NF008653">
    <property type="entry name" value="PRK11650.1"/>
    <property type="match status" value="1"/>
</dbReference>
<evidence type="ECO:0000256" key="1">
    <source>
        <dbReference type="ARBA" id="ARBA00022448"/>
    </source>
</evidence>
<keyword evidence="3" id="KW-0762">Sugar transport</keyword>
<gene>
    <name evidence="8" type="ORF">H744_1c1465</name>
</gene>
<dbReference type="GO" id="GO:0055052">
    <property type="term" value="C:ATP-binding cassette (ABC) transporter complex, substrate-binding subunit-containing"/>
    <property type="evidence" value="ECO:0007669"/>
    <property type="project" value="TreeGrafter"/>
</dbReference>
<dbReference type="InterPro" id="IPR003593">
    <property type="entry name" value="AAA+_ATPase"/>
</dbReference>
<dbReference type="OrthoDB" id="9802264at2"/>
<dbReference type="GO" id="GO:1990060">
    <property type="term" value="C:maltose transport complex"/>
    <property type="evidence" value="ECO:0007669"/>
    <property type="project" value="TreeGrafter"/>
</dbReference>
<dbReference type="InterPro" id="IPR047641">
    <property type="entry name" value="ABC_transpr_MalK/UgpC-like"/>
</dbReference>
<name>A0A0C5WJU1_9GAMM</name>
<keyword evidence="9" id="KW-1185">Reference proteome</keyword>
<dbReference type="PANTHER" id="PTHR43875">
    <property type="entry name" value="MALTODEXTRIN IMPORT ATP-BINDING PROTEIN MSMX"/>
    <property type="match status" value="1"/>
</dbReference>
<dbReference type="InterPro" id="IPR012340">
    <property type="entry name" value="NA-bd_OB-fold"/>
</dbReference>
<dbReference type="PATRIC" id="fig|658445.3.peg.1585"/>
<keyword evidence="6" id="KW-0472">Membrane</keyword>
<evidence type="ECO:0000259" key="7">
    <source>
        <dbReference type="PROSITE" id="PS50893"/>
    </source>
</evidence>
<dbReference type="PANTHER" id="PTHR43875:SF3">
    <property type="entry name" value="MALTOSE_MALTODEXTRIN IMPORT ATP-BINDING PROTEIN MALK"/>
    <property type="match status" value="1"/>
</dbReference>
<dbReference type="AlphaFoldDB" id="A0A0C5WJU1"/>
<dbReference type="InterPro" id="IPR015855">
    <property type="entry name" value="ABC_transpr_MalK-like"/>
</dbReference>
<dbReference type="PROSITE" id="PS50893">
    <property type="entry name" value="ABC_TRANSPORTER_2"/>
    <property type="match status" value="1"/>
</dbReference>
<dbReference type="HOGENOM" id="CLU_000604_1_1_6"/>
<evidence type="ECO:0000313" key="8">
    <source>
        <dbReference type="EMBL" id="AJR06487.1"/>
    </source>
</evidence>
<proteinExistence type="predicted"/>
<dbReference type="Pfam" id="PF08402">
    <property type="entry name" value="TOBE_2"/>
    <property type="match status" value="1"/>
</dbReference>
<evidence type="ECO:0000313" key="9">
    <source>
        <dbReference type="Proteomes" id="UP000032303"/>
    </source>
</evidence>
<dbReference type="STRING" id="658445.H744_1c1465"/>
<dbReference type="SUPFAM" id="SSF50331">
    <property type="entry name" value="MOP-like"/>
    <property type="match status" value="1"/>
</dbReference>
<dbReference type="InterPro" id="IPR017871">
    <property type="entry name" value="ABC_transporter-like_CS"/>
</dbReference>
<dbReference type="EMBL" id="CP005973">
    <property type="protein sequence ID" value="AJR06487.1"/>
    <property type="molecule type" value="Genomic_DNA"/>
</dbReference>
<dbReference type="Gene3D" id="3.40.50.300">
    <property type="entry name" value="P-loop containing nucleotide triphosphate hydrolases"/>
    <property type="match status" value="1"/>
</dbReference>
<keyword evidence="2" id="KW-1003">Cell membrane</keyword>
<dbReference type="GO" id="GO:0016887">
    <property type="term" value="F:ATP hydrolysis activity"/>
    <property type="evidence" value="ECO:0007669"/>
    <property type="project" value="InterPro"/>
</dbReference>
<evidence type="ECO:0000256" key="4">
    <source>
        <dbReference type="ARBA" id="ARBA00022741"/>
    </source>
</evidence>
<evidence type="ECO:0000256" key="5">
    <source>
        <dbReference type="ARBA" id="ARBA00022840"/>
    </source>
</evidence>
<protein>
    <submittedName>
        <fullName evidence="8">Sugar ABC transporter</fullName>
    </submittedName>
</protein>